<keyword evidence="1" id="KW-0812">Transmembrane</keyword>
<dbReference type="SUPFAM" id="SSF53448">
    <property type="entry name" value="Nucleotide-diphospho-sugar transferases"/>
    <property type="match status" value="1"/>
</dbReference>
<dbReference type="InterPro" id="IPR029044">
    <property type="entry name" value="Nucleotide-diphossugar_trans"/>
</dbReference>
<dbReference type="PANTHER" id="PTHR48090:SF7">
    <property type="entry name" value="RFBJ PROTEIN"/>
    <property type="match status" value="1"/>
</dbReference>
<evidence type="ECO:0000313" key="3">
    <source>
        <dbReference type="EMBL" id="HGT82347.1"/>
    </source>
</evidence>
<dbReference type="PANTHER" id="PTHR48090">
    <property type="entry name" value="UNDECAPRENYL-PHOSPHATE 4-DEOXY-4-FORMAMIDO-L-ARABINOSE TRANSFERASE-RELATED"/>
    <property type="match status" value="1"/>
</dbReference>
<name>A0A7J3M063_ARCFL</name>
<dbReference type="InterPro" id="IPR026456">
    <property type="entry name" value="GCTrfase_AglJ"/>
</dbReference>
<dbReference type="NCBIfam" id="TIGR04182">
    <property type="entry name" value="glyco_TIGR04182"/>
    <property type="match status" value="1"/>
</dbReference>
<evidence type="ECO:0000256" key="1">
    <source>
        <dbReference type="SAM" id="Phobius"/>
    </source>
</evidence>
<dbReference type="EC" id="2.4.1.-" evidence="3"/>
<keyword evidence="1" id="KW-0472">Membrane</keyword>
<dbReference type="Pfam" id="PF00535">
    <property type="entry name" value="Glycos_transf_2"/>
    <property type="match status" value="1"/>
</dbReference>
<keyword evidence="3" id="KW-0808">Transferase</keyword>
<dbReference type="AlphaFoldDB" id="A0A7J3M063"/>
<feature type="transmembrane region" description="Helical" evidence="1">
    <location>
        <begin position="254"/>
        <end position="281"/>
    </location>
</feature>
<keyword evidence="1" id="KW-1133">Transmembrane helix</keyword>
<accession>A0A7J3M063</accession>
<sequence length="301" mass="33739">MNVTVVIPTLNEEKGIGGVVESFKNLGFDVLVIDGNSKDRTREIAEKRGAKVVLQTGKGKGNAIAEAFKLVDSDIVVLIDGDGSYPAEEVWKLIEPIEKGVADHVVGSRFAKYERGAFTKLNLLGNKLINLFFRFAYGVDLTDILSGYRAIKKEVYKSIEIRKSGFEVEAELTVETLAKGFRIVEVPIGYKKREGKTKLRPIRDGIRIGKTIYELIGRYSPARYLYIFGLIFLFLGIATGGYVVYAWLNAVSHYMLALLTVLFIVTGVQFIVIGLIADLIFRATVEFRREVRQIFRRKGDE</sequence>
<dbReference type="CDD" id="cd04179">
    <property type="entry name" value="DPM_DPG-synthase_like"/>
    <property type="match status" value="1"/>
</dbReference>
<dbReference type="Gene3D" id="3.90.550.10">
    <property type="entry name" value="Spore Coat Polysaccharide Biosynthesis Protein SpsA, Chain A"/>
    <property type="match status" value="1"/>
</dbReference>
<reference evidence="3" key="1">
    <citation type="journal article" date="2020" name="mSystems">
        <title>Genome- and Community-Level Interaction Insights into Carbon Utilization and Element Cycling Functions of Hydrothermarchaeota in Hydrothermal Sediment.</title>
        <authorList>
            <person name="Zhou Z."/>
            <person name="Liu Y."/>
            <person name="Xu W."/>
            <person name="Pan J."/>
            <person name="Luo Z.H."/>
            <person name="Li M."/>
        </authorList>
    </citation>
    <scope>NUCLEOTIDE SEQUENCE [LARGE SCALE GENOMIC DNA]</scope>
    <source>
        <strain evidence="3">SpSt-587</strain>
    </source>
</reference>
<dbReference type="GO" id="GO:0016757">
    <property type="term" value="F:glycosyltransferase activity"/>
    <property type="evidence" value="ECO:0007669"/>
    <property type="project" value="UniProtKB-KW"/>
</dbReference>
<keyword evidence="3" id="KW-0328">Glycosyltransferase</keyword>
<dbReference type="InterPro" id="IPR050256">
    <property type="entry name" value="Glycosyltransferase_2"/>
</dbReference>
<dbReference type="InterPro" id="IPR001173">
    <property type="entry name" value="Glyco_trans_2-like"/>
</dbReference>
<comment type="caution">
    <text evidence="3">The sequence shown here is derived from an EMBL/GenBank/DDBJ whole genome shotgun (WGS) entry which is preliminary data.</text>
</comment>
<feature type="domain" description="Glycosyltransferase 2-like" evidence="2">
    <location>
        <begin position="4"/>
        <end position="158"/>
    </location>
</feature>
<organism evidence="3">
    <name type="scientific">Archaeoglobus fulgidus</name>
    <dbReference type="NCBI Taxonomy" id="2234"/>
    <lineage>
        <taxon>Archaea</taxon>
        <taxon>Methanobacteriati</taxon>
        <taxon>Methanobacteriota</taxon>
        <taxon>Archaeoglobi</taxon>
        <taxon>Archaeoglobales</taxon>
        <taxon>Archaeoglobaceae</taxon>
        <taxon>Archaeoglobus</taxon>
    </lineage>
</organism>
<feature type="transmembrane region" description="Helical" evidence="1">
    <location>
        <begin position="224"/>
        <end position="248"/>
    </location>
</feature>
<protein>
    <submittedName>
        <fullName evidence="3">S-layer glycoprotein N-glycosyltransferase AglJ</fullName>
        <ecNumber evidence="3">2.4.1.-</ecNumber>
    </submittedName>
</protein>
<evidence type="ECO:0000259" key="2">
    <source>
        <dbReference type="Pfam" id="PF00535"/>
    </source>
</evidence>
<proteinExistence type="predicted"/>
<dbReference type="EMBL" id="DSYZ01000027">
    <property type="protein sequence ID" value="HGT82347.1"/>
    <property type="molecule type" value="Genomic_DNA"/>
</dbReference>
<gene>
    <name evidence="3" type="primary">aglJ</name>
    <name evidence="3" type="ORF">ENT52_01255</name>
</gene>